<feature type="transmembrane region" description="Helical" evidence="2">
    <location>
        <begin position="248"/>
        <end position="270"/>
    </location>
</feature>
<evidence type="ECO:0000256" key="2">
    <source>
        <dbReference type="SAM" id="Phobius"/>
    </source>
</evidence>
<feature type="transmembrane region" description="Helical" evidence="2">
    <location>
        <begin position="93"/>
        <end position="115"/>
    </location>
</feature>
<proteinExistence type="predicted"/>
<feature type="compositionally biased region" description="Basic residues" evidence="1">
    <location>
        <begin position="1168"/>
        <end position="1179"/>
    </location>
</feature>
<evidence type="ECO:0000313" key="3">
    <source>
        <dbReference type="EMBL" id="GMI37475.1"/>
    </source>
</evidence>
<comment type="caution">
    <text evidence="3">The sequence shown here is derived from an EMBL/GenBank/DDBJ whole genome shotgun (WGS) entry which is preliminary data.</text>
</comment>
<feature type="transmembrane region" description="Helical" evidence="2">
    <location>
        <begin position="333"/>
        <end position="352"/>
    </location>
</feature>
<name>A0ABQ6N166_9STRA</name>
<feature type="region of interest" description="Disordered" evidence="1">
    <location>
        <begin position="1069"/>
        <end position="1094"/>
    </location>
</feature>
<keyword evidence="2" id="KW-0472">Membrane</keyword>
<reference evidence="3 4" key="1">
    <citation type="journal article" date="2023" name="Commun. Biol.">
        <title>Genome analysis of Parmales, the sister group of diatoms, reveals the evolutionary specialization of diatoms from phago-mixotrophs to photoautotrophs.</title>
        <authorList>
            <person name="Ban H."/>
            <person name="Sato S."/>
            <person name="Yoshikawa S."/>
            <person name="Yamada K."/>
            <person name="Nakamura Y."/>
            <person name="Ichinomiya M."/>
            <person name="Sato N."/>
            <person name="Blanc-Mathieu R."/>
            <person name="Endo H."/>
            <person name="Kuwata A."/>
            <person name="Ogata H."/>
        </authorList>
    </citation>
    <scope>NUCLEOTIDE SEQUENCE [LARGE SCALE GENOMIC DNA]</scope>
</reference>
<feature type="transmembrane region" description="Helical" evidence="2">
    <location>
        <begin position="364"/>
        <end position="384"/>
    </location>
</feature>
<feature type="transmembrane region" description="Helical" evidence="2">
    <location>
        <begin position="453"/>
        <end position="471"/>
    </location>
</feature>
<dbReference type="EMBL" id="BRYB01003479">
    <property type="protein sequence ID" value="GMI37475.1"/>
    <property type="molecule type" value="Genomic_DNA"/>
</dbReference>
<organism evidence="3 4">
    <name type="scientific">Tetraparma gracilis</name>
    <dbReference type="NCBI Taxonomy" id="2962635"/>
    <lineage>
        <taxon>Eukaryota</taxon>
        <taxon>Sar</taxon>
        <taxon>Stramenopiles</taxon>
        <taxon>Ochrophyta</taxon>
        <taxon>Bolidophyceae</taxon>
        <taxon>Parmales</taxon>
        <taxon>Triparmaceae</taxon>
        <taxon>Tetraparma</taxon>
    </lineage>
</organism>
<keyword evidence="4" id="KW-1185">Reference proteome</keyword>
<accession>A0ABQ6N166</accession>
<protein>
    <submittedName>
        <fullName evidence="3">Uncharacterized protein</fullName>
    </submittedName>
</protein>
<sequence>MGKLEEDDDNYFLLFSIMGHTKNAAVFFCVSNLALAAMSPNADPHTDQVFRICRAAWTVFMCVPLPSLMLFSKKHRLVSKDKTGMNKSHKLGAFWNSVGIGWFVIHAFLILSWNIKDEAAIAEEADGPALEEEQGTYRNEVPRALSAVVPPILMSYAQFFFVETSLVSRQDEDIYAVSTKLDRKLHKNWCISRISSTREFEMLFPAIDSLYIIAASFTPSHLVNPNEVNAMSSMFRIYDYLPEETVTLFFTALYCVYLGIMVMWMIAYSLNERRRNVYFTKVLAVMTRATHDMFFMSGATLVISASQCTDTNVLRGNHEVVCDDGLEHRANVASWQFLQVFAVFGFSTFFNIKIKGDFAKLPRFLPISSLLVGLCKFFLCFFTSTPLPTALKWVGVFSTNVLLTAHSYKFQPTVGVGGLINDFRTVSYAFATFCSFASLVAIVIGLFTDEPSYIPVIVAGVGAPIFSYFMYRLNHKQSKLLDRSDIFREAQLKMIEDSSSAEALTVRFSCVAKFRNSIVKDVSDACDAEIYNETVPKGGTKKEVDMEAAETSLLTLIKVAQFRQGIKAMLTPEVMEVLCKATSCYPRAVFQVFVVMLGFGGHTAKLELWRHNVWEHTLRALLKMRKARRANKTTVQIAHKVLQSMKAEREFVLSWTNTFDKLLFLNPEAKQLISRTSGQRTAERTATANEKTEDRSSLMSAGRSMKSRVKSVQRSKERSSKRTGLARKGTMHNVLSRISSALDGTSERDGDGDGVEEGVGAPDFFDSVNNTVVATNKLKLFNLPSNVPVGSAVDFFVVYLDSMRDTDDGISKIRSALVDVSLAPLATVLVCRSASIGADEFAQLTEEAQTFYPAQHFVFFPEKFTNVSPTSSGDKANDEMLGLQSEIFRKVVRHIVFTMEDKVRGGDNNAAARKEASTQVLQRKFKNLLDEIALADGWSSVKNYPGGLTIMQKEHQAASSGVKAWAGGVGALNAKEARMHARTVQYLDCSYEDFKPYMLSDCLACALNDDNGKAVEVKVAEDEGYSNVPRTVSFPEPFGKVQCTQHVMELGHRETMVVWVTEKTKAGSRGSTRLSASGGFDGKSMRNNGSFNTPGVMKGMKDGKRNSLFESLQGGLKLAADIQKDMSTGRRGGGIEEEEEADLAPSPKLGGGREMTMPASPDSDMSKTARRNISRKRKNSLSNDAIKVVERLSSGGMLKMMLGGGAVTRRRNSLTGRGGRRGSSSGRLDAEVKFLNVGFLIETDDKQHGTKITIVWDIFFNSAADFLTHSVTNVTALSDVNVKLSRAFNTQGRKLAIWARINSEAVTKVGYFPKDVSENR</sequence>
<feature type="region of interest" description="Disordered" evidence="1">
    <location>
        <begin position="674"/>
        <end position="729"/>
    </location>
</feature>
<feature type="transmembrane region" description="Helical" evidence="2">
    <location>
        <begin position="55"/>
        <end position="72"/>
    </location>
</feature>
<dbReference type="Proteomes" id="UP001165060">
    <property type="component" value="Unassembled WGS sequence"/>
</dbReference>
<evidence type="ECO:0000313" key="4">
    <source>
        <dbReference type="Proteomes" id="UP001165060"/>
    </source>
</evidence>
<feature type="region of interest" description="Disordered" evidence="1">
    <location>
        <begin position="739"/>
        <end position="758"/>
    </location>
</feature>
<feature type="region of interest" description="Disordered" evidence="1">
    <location>
        <begin position="1127"/>
        <end position="1180"/>
    </location>
</feature>
<keyword evidence="2" id="KW-1133">Transmembrane helix</keyword>
<keyword evidence="2" id="KW-0812">Transmembrane</keyword>
<evidence type="ECO:0000256" key="1">
    <source>
        <dbReference type="SAM" id="MobiDB-lite"/>
    </source>
</evidence>
<feature type="transmembrane region" description="Helical" evidence="2">
    <location>
        <begin position="12"/>
        <end position="35"/>
    </location>
</feature>
<feature type="compositionally biased region" description="Polar residues" evidence="1">
    <location>
        <begin position="674"/>
        <end position="689"/>
    </location>
</feature>
<gene>
    <name evidence="3" type="ORF">TeGR_g12759</name>
</gene>
<feature type="transmembrane region" description="Helical" evidence="2">
    <location>
        <begin position="428"/>
        <end position="447"/>
    </location>
</feature>